<keyword evidence="7 9" id="KW-0234">DNA repair</keyword>
<evidence type="ECO:0000256" key="5">
    <source>
        <dbReference type="ARBA" id="ARBA00022763"/>
    </source>
</evidence>
<evidence type="ECO:0000313" key="11">
    <source>
        <dbReference type="EMBL" id="EGC01816.1"/>
    </source>
</evidence>
<feature type="domain" description="RecF/RecN/SMC N-terminal" evidence="10">
    <location>
        <begin position="2"/>
        <end position="503"/>
    </location>
</feature>
<dbReference type="RefSeq" id="WP_002852141.1">
    <property type="nucleotide sequence ID" value="NZ_ADKM02000122.1"/>
</dbReference>
<protein>
    <recommendedName>
        <fullName evidence="3 9">DNA repair protein RecN</fullName>
    </recommendedName>
    <alternativeName>
        <fullName evidence="8 9">Recombination protein N</fullName>
    </alternativeName>
</protein>
<dbReference type="PIRSF" id="PIRSF003128">
    <property type="entry name" value="RecN"/>
    <property type="match status" value="1"/>
</dbReference>
<comment type="caution">
    <text evidence="11">The sequence shown here is derived from an EMBL/GenBank/DDBJ whole genome shotgun (WGS) entry which is preliminary data.</text>
</comment>
<dbReference type="NCBIfam" id="TIGR00634">
    <property type="entry name" value="recN"/>
    <property type="match status" value="1"/>
</dbReference>
<dbReference type="Gene3D" id="3.40.50.300">
    <property type="entry name" value="P-loop containing nucleotide triphosphate hydrolases"/>
    <property type="match status" value="2"/>
</dbReference>
<sequence>MLSELYIENLAVIEKASIEFTSSFNAFTGETGAGKSILINGINAILGQRVTKDIVRTGADKAIISGLFTDIGKDIAEHLAEMGIDCEEGQLFLTREIRSDGGSVARINQRAVNISLLRDIGGMLVNIHGQHDNQILMAPEKHINILDSYAEADGLIEDYRQSFHELQNVAKQINRLNKEQGRKEFRIAELEEIISEINALDITDPDEEKLIASELEISKNSVAISEAVYAADMMLSGDDENKGISELVSECSDRLDDFTDIMAELTPLYERLNSAAIELDDISRELSGILDSLDVDPKRFDWLNQRSDDLRKICKKYGPELSDVMETLRKSEEELAELTGSEQSIQALADEKNRLLTEVSHKAKVLSEFRREAAKRFVKQVTDELEFLNMPNVRLIVSQETGKLTLNGMDSVEFLISANVGEDPRPIAKIASGGELSRIMLALKNVIAEKDSIDTLIFDEIDTGVSGRAAQKIGLKLRQISRHRQVLCVTHLAQIAVMADNHLLIEKNIVGDRTSTSVRKLDHEGRKYEIARIMGGDNITELMLENADELLNSVK</sequence>
<reference evidence="11 12" key="1">
    <citation type="submission" date="2011-02" db="EMBL/GenBank/DDBJ databases">
        <authorList>
            <person name="Nelson K.E."/>
            <person name="Sutton G."/>
            <person name="Torralba M."/>
            <person name="Durkin S."/>
            <person name="Harkins D."/>
            <person name="Montgomery R."/>
            <person name="Ziemer C."/>
            <person name="Klaassens E."/>
            <person name="Ocuiv P."/>
            <person name="Morrison M."/>
        </authorList>
    </citation>
    <scope>NUCLEOTIDE SEQUENCE [LARGE SCALE GENOMIC DNA]</scope>
    <source>
        <strain evidence="11 12">8</strain>
    </source>
</reference>
<keyword evidence="4" id="KW-0547">Nucleotide-binding</keyword>
<keyword evidence="12" id="KW-1185">Reference proteome</keyword>
<evidence type="ECO:0000256" key="4">
    <source>
        <dbReference type="ARBA" id="ARBA00022741"/>
    </source>
</evidence>
<evidence type="ECO:0000256" key="9">
    <source>
        <dbReference type="PIRNR" id="PIRNR003128"/>
    </source>
</evidence>
<dbReference type="EMBL" id="ADKM02000122">
    <property type="protein sequence ID" value="EGC01816.1"/>
    <property type="molecule type" value="Genomic_DNA"/>
</dbReference>
<dbReference type="GO" id="GO:0006310">
    <property type="term" value="P:DNA recombination"/>
    <property type="evidence" value="ECO:0007669"/>
    <property type="project" value="InterPro"/>
</dbReference>
<dbReference type="GO" id="GO:0043590">
    <property type="term" value="C:bacterial nucleoid"/>
    <property type="evidence" value="ECO:0007669"/>
    <property type="project" value="TreeGrafter"/>
</dbReference>
<gene>
    <name evidence="11" type="primary">recN</name>
    <name evidence="11" type="ORF">CUS_7824</name>
</gene>
<dbReference type="InterPro" id="IPR003395">
    <property type="entry name" value="RecF/RecN/SMC_N"/>
</dbReference>
<dbReference type="Pfam" id="PF02463">
    <property type="entry name" value="SMC_N"/>
    <property type="match status" value="1"/>
</dbReference>
<evidence type="ECO:0000256" key="6">
    <source>
        <dbReference type="ARBA" id="ARBA00022840"/>
    </source>
</evidence>
<comment type="function">
    <text evidence="1 9">May be involved in recombinational repair of damaged DNA.</text>
</comment>
<evidence type="ECO:0000256" key="7">
    <source>
        <dbReference type="ARBA" id="ARBA00023204"/>
    </source>
</evidence>
<evidence type="ECO:0000256" key="2">
    <source>
        <dbReference type="ARBA" id="ARBA00009441"/>
    </source>
</evidence>
<dbReference type="InterPro" id="IPR027417">
    <property type="entry name" value="P-loop_NTPase"/>
</dbReference>
<dbReference type="Proteomes" id="UP000004259">
    <property type="component" value="Unassembled WGS sequence"/>
</dbReference>
<dbReference type="GO" id="GO:0005524">
    <property type="term" value="F:ATP binding"/>
    <property type="evidence" value="ECO:0007669"/>
    <property type="project" value="UniProtKB-KW"/>
</dbReference>
<dbReference type="OrthoDB" id="9806954at2"/>
<proteinExistence type="inferred from homology"/>
<dbReference type="InterPro" id="IPR004604">
    <property type="entry name" value="DNA_recomb/repair_RecN"/>
</dbReference>
<evidence type="ECO:0000259" key="10">
    <source>
        <dbReference type="Pfam" id="PF02463"/>
    </source>
</evidence>
<dbReference type="AlphaFoldDB" id="E9SFM6"/>
<name>E9SFM6_RUMAL</name>
<keyword evidence="6" id="KW-0067">ATP-binding</keyword>
<dbReference type="SUPFAM" id="SSF52540">
    <property type="entry name" value="P-loop containing nucleoside triphosphate hydrolases"/>
    <property type="match status" value="2"/>
</dbReference>
<comment type="similarity">
    <text evidence="2 9">Belongs to the RecN family.</text>
</comment>
<organism evidence="11 12">
    <name type="scientific">Ruminococcus albus 8</name>
    <dbReference type="NCBI Taxonomy" id="246199"/>
    <lineage>
        <taxon>Bacteria</taxon>
        <taxon>Bacillati</taxon>
        <taxon>Bacillota</taxon>
        <taxon>Clostridia</taxon>
        <taxon>Eubacteriales</taxon>
        <taxon>Oscillospiraceae</taxon>
        <taxon>Ruminococcus</taxon>
    </lineage>
</organism>
<evidence type="ECO:0000256" key="1">
    <source>
        <dbReference type="ARBA" id="ARBA00003618"/>
    </source>
</evidence>
<dbReference type="PANTHER" id="PTHR11059:SF0">
    <property type="entry name" value="DNA REPAIR PROTEIN RECN"/>
    <property type="match status" value="1"/>
</dbReference>
<keyword evidence="5 9" id="KW-0227">DNA damage</keyword>
<dbReference type="STRING" id="246199.CUS_7824"/>
<evidence type="ECO:0000256" key="3">
    <source>
        <dbReference type="ARBA" id="ARBA00021315"/>
    </source>
</evidence>
<evidence type="ECO:0000256" key="8">
    <source>
        <dbReference type="ARBA" id="ARBA00033408"/>
    </source>
</evidence>
<dbReference type="eggNOG" id="COG0497">
    <property type="taxonomic scope" value="Bacteria"/>
</dbReference>
<dbReference type="FunFam" id="3.40.50.300:FF:000356">
    <property type="entry name" value="DNA repair protein RecN"/>
    <property type="match status" value="1"/>
</dbReference>
<evidence type="ECO:0000313" key="12">
    <source>
        <dbReference type="Proteomes" id="UP000004259"/>
    </source>
</evidence>
<dbReference type="CDD" id="cd03241">
    <property type="entry name" value="ABC_RecN"/>
    <property type="match status" value="2"/>
</dbReference>
<accession>E9SFM6</accession>
<dbReference type="GO" id="GO:0009432">
    <property type="term" value="P:SOS response"/>
    <property type="evidence" value="ECO:0007669"/>
    <property type="project" value="TreeGrafter"/>
</dbReference>
<dbReference type="PANTHER" id="PTHR11059">
    <property type="entry name" value="DNA REPAIR PROTEIN RECN"/>
    <property type="match status" value="1"/>
</dbReference>
<dbReference type="GO" id="GO:0006281">
    <property type="term" value="P:DNA repair"/>
    <property type="evidence" value="ECO:0007669"/>
    <property type="project" value="UniProtKB-KW"/>
</dbReference>